<dbReference type="InterPro" id="IPR011049">
    <property type="entry name" value="Serralysin-like_metalloprot_C"/>
</dbReference>
<dbReference type="Pfam" id="PF00353">
    <property type="entry name" value="HemolysinCabind"/>
    <property type="match status" value="1"/>
</dbReference>
<comment type="subcellular location">
    <subcellularLocation>
        <location evidence="2">Secreted</location>
    </subcellularLocation>
</comment>
<dbReference type="GO" id="GO:0005615">
    <property type="term" value="C:extracellular space"/>
    <property type="evidence" value="ECO:0007669"/>
    <property type="project" value="InterPro"/>
</dbReference>
<comment type="caution">
    <text evidence="9">The sequence shown here is derived from an EMBL/GenBank/DDBJ whole genome shotgun (WGS) entry which is preliminary data.</text>
</comment>
<evidence type="ECO:0000256" key="4">
    <source>
        <dbReference type="ARBA" id="ARBA00022525"/>
    </source>
</evidence>
<keyword evidence="6" id="KW-0106">Calcium</keyword>
<dbReference type="InterPro" id="IPR024079">
    <property type="entry name" value="MetalloPept_cat_dom_sf"/>
</dbReference>
<evidence type="ECO:0000256" key="7">
    <source>
        <dbReference type="SAM" id="MobiDB-lite"/>
    </source>
</evidence>
<keyword evidence="4" id="KW-0964">Secreted</keyword>
<dbReference type="InterPro" id="IPR006026">
    <property type="entry name" value="Peptidase_Metallo"/>
</dbReference>
<comment type="similarity">
    <text evidence="3">Belongs to the peptidase M10B family.</text>
</comment>
<gene>
    <name evidence="9" type="ORF">HT123_22220</name>
</gene>
<dbReference type="InterPro" id="IPR034033">
    <property type="entry name" value="Serralysin-like"/>
</dbReference>
<dbReference type="Gene3D" id="3.40.390.10">
    <property type="entry name" value="Collagenase (Catalytic Domain)"/>
    <property type="match status" value="1"/>
</dbReference>
<dbReference type="GO" id="GO:0008270">
    <property type="term" value="F:zinc ion binding"/>
    <property type="evidence" value="ECO:0007669"/>
    <property type="project" value="InterPro"/>
</dbReference>
<evidence type="ECO:0000256" key="6">
    <source>
        <dbReference type="ARBA" id="ARBA00022837"/>
    </source>
</evidence>
<dbReference type="SMART" id="SM00235">
    <property type="entry name" value="ZnMc"/>
    <property type="match status" value="1"/>
</dbReference>
<dbReference type="SUPFAM" id="SSF51120">
    <property type="entry name" value="beta-Roll"/>
    <property type="match status" value="1"/>
</dbReference>
<feature type="domain" description="Peptidase metallopeptidase" evidence="8">
    <location>
        <begin position="56"/>
        <end position="226"/>
    </location>
</feature>
<comment type="cofactor">
    <cofactor evidence="1">
        <name>Ca(2+)</name>
        <dbReference type="ChEBI" id="CHEBI:29108"/>
    </cofactor>
</comment>
<dbReference type="Gene3D" id="2.150.10.10">
    <property type="entry name" value="Serralysin-like metalloprotease, C-terminal"/>
    <property type="match status" value="1"/>
</dbReference>
<dbReference type="Pfam" id="PF08548">
    <property type="entry name" value="Peptidase_M10_C"/>
    <property type="match status" value="1"/>
</dbReference>
<evidence type="ECO:0000259" key="8">
    <source>
        <dbReference type="SMART" id="SM00235"/>
    </source>
</evidence>
<dbReference type="InterPro" id="IPR013858">
    <property type="entry name" value="Peptidase_M10B_C"/>
</dbReference>
<sequence length="509" mass="54198">MHFPVRQTSQPFTAHPLHSLLSASDNDALYWTSNKQSFDTAQAAKHITRGNFKFHDRDRDNKVVVGFSFSGSFTSAQKERARQALKAYADVANISFVENSAPTDGGIVIRGVPGSWSGWAAYPNQYQSNVTANVGTGGAAANPEMGSHFLSLLVHELGHTLGLEHPGNYNGGGTYEANADYAQDTKARSVMSYWSERKQPGHDFNEQQPAAPMMDDIAALQRLYGANTRTRATDTVYGFNSNTEREHYSLRSARDKPVFSVWDGGGEDTLDFSGFADKQNINLNAEAFSDVGGLRGNVSIAKGVIVENAIGGSNSDVLTGNGANNRLKGAGGSDTLRGGAGADTFVYARVSDSTPQAPDFIQDFTSGSDKIDVAGVLREAGLTSLNFMDSFSGRAGDAVLSHGTTTGRSTLAVDTTGNGTADLLISSHGQIKQEDVIWSGNGEPAAVMPDQTAELTPEPEPDPDPAPDSTSQPDPNTTPGPASWFGERVGKQIASGISLFANWLSGWFR</sequence>
<accession>A0A7Y8RR15</accession>
<dbReference type="GO" id="GO:0005509">
    <property type="term" value="F:calcium ion binding"/>
    <property type="evidence" value="ECO:0007669"/>
    <property type="project" value="InterPro"/>
</dbReference>
<proteinExistence type="inferred from homology"/>
<evidence type="ECO:0000256" key="2">
    <source>
        <dbReference type="ARBA" id="ARBA00004613"/>
    </source>
</evidence>
<dbReference type="InterPro" id="IPR008754">
    <property type="entry name" value="Peptidase_M43"/>
</dbReference>
<feature type="region of interest" description="Disordered" evidence="7">
    <location>
        <begin position="452"/>
        <end position="487"/>
    </location>
</feature>
<dbReference type="SUPFAM" id="SSF55486">
    <property type="entry name" value="Metalloproteases ('zincins'), catalytic domain"/>
    <property type="match status" value="1"/>
</dbReference>
<dbReference type="EMBL" id="JABUHS010000204">
    <property type="protein sequence ID" value="NWN63631.1"/>
    <property type="molecule type" value="Genomic_DNA"/>
</dbReference>
<dbReference type="CDD" id="cd04277">
    <property type="entry name" value="ZnMc_serralysin_like"/>
    <property type="match status" value="1"/>
</dbReference>
<reference evidence="9 10" key="1">
    <citation type="submission" date="2020-05" db="EMBL/GenBank/DDBJ databases">
        <title>Onion-isolated Pseudomonas sp.</title>
        <authorList>
            <person name="Fujikawa T."/>
            <person name="Sawada H."/>
        </authorList>
    </citation>
    <scope>NUCLEOTIDE SEQUENCE [LARGE SCALE GENOMIC DNA]</scope>
    <source>
        <strain evidence="9 10">MAFF 301512</strain>
    </source>
</reference>
<evidence type="ECO:0000313" key="10">
    <source>
        <dbReference type="Proteomes" id="UP000543908"/>
    </source>
</evidence>
<name>A0A7Y8RR15_9PSED</name>
<protein>
    <submittedName>
        <fullName evidence="9">M10 family metallopeptidase C-terminal domain-containing protein</fullName>
    </submittedName>
</protein>
<evidence type="ECO:0000313" key="9">
    <source>
        <dbReference type="EMBL" id="NWN63631.1"/>
    </source>
</evidence>
<evidence type="ECO:0000256" key="1">
    <source>
        <dbReference type="ARBA" id="ARBA00001913"/>
    </source>
</evidence>
<evidence type="ECO:0000256" key="5">
    <source>
        <dbReference type="ARBA" id="ARBA00022737"/>
    </source>
</evidence>
<dbReference type="GO" id="GO:0006508">
    <property type="term" value="P:proteolysis"/>
    <property type="evidence" value="ECO:0007669"/>
    <property type="project" value="InterPro"/>
</dbReference>
<evidence type="ECO:0000256" key="3">
    <source>
        <dbReference type="ARBA" id="ARBA00009490"/>
    </source>
</evidence>
<dbReference type="InterPro" id="IPR001343">
    <property type="entry name" value="Hemolysn_Ca-bd"/>
</dbReference>
<dbReference type="PRINTS" id="PR00313">
    <property type="entry name" value="CABNDNGRPT"/>
</dbReference>
<organism evidence="9 10">
    <name type="scientific">Pseudomonas allii</name>
    <dbReference type="NCBI Taxonomy" id="2740531"/>
    <lineage>
        <taxon>Bacteria</taxon>
        <taxon>Pseudomonadati</taxon>
        <taxon>Pseudomonadota</taxon>
        <taxon>Gammaproteobacteria</taxon>
        <taxon>Pseudomonadales</taxon>
        <taxon>Pseudomonadaceae</taxon>
        <taxon>Pseudomonas</taxon>
    </lineage>
</organism>
<dbReference type="Pfam" id="PF05572">
    <property type="entry name" value="Peptidase_M43"/>
    <property type="match status" value="1"/>
</dbReference>
<keyword evidence="5" id="KW-0677">Repeat</keyword>
<dbReference type="GO" id="GO:0008237">
    <property type="term" value="F:metallopeptidase activity"/>
    <property type="evidence" value="ECO:0007669"/>
    <property type="project" value="InterPro"/>
</dbReference>
<dbReference type="AlphaFoldDB" id="A0A7Y8RR15"/>
<dbReference type="Proteomes" id="UP000543908">
    <property type="component" value="Unassembled WGS sequence"/>
</dbReference>